<dbReference type="GO" id="GO:0003676">
    <property type="term" value="F:nucleic acid binding"/>
    <property type="evidence" value="ECO:0007669"/>
    <property type="project" value="InterPro"/>
</dbReference>
<dbReference type="AlphaFoldDB" id="A0A0J7N9W5"/>
<dbReference type="SUPFAM" id="SSF56672">
    <property type="entry name" value="DNA/RNA polymerases"/>
    <property type="match status" value="1"/>
</dbReference>
<dbReference type="GO" id="GO:0003964">
    <property type="term" value="F:RNA-directed DNA polymerase activity"/>
    <property type="evidence" value="ECO:0007669"/>
    <property type="project" value="UniProtKB-KW"/>
</dbReference>
<reference evidence="8 9" key="1">
    <citation type="submission" date="2015-04" db="EMBL/GenBank/DDBJ databases">
        <title>Lasius niger genome sequencing.</title>
        <authorList>
            <person name="Konorov E.A."/>
            <person name="Nikitin M.A."/>
            <person name="Kirill M.V."/>
            <person name="Chang P."/>
        </authorList>
    </citation>
    <scope>NUCLEOTIDE SEQUENCE [LARGE SCALE GENOMIC DNA]</scope>
    <source>
        <tissue evidence="8">Whole</tissue>
    </source>
</reference>
<evidence type="ECO:0000256" key="5">
    <source>
        <dbReference type="ARBA" id="ARBA00023268"/>
    </source>
</evidence>
<dbReference type="Pfam" id="PF00665">
    <property type="entry name" value="rve"/>
    <property type="match status" value="1"/>
</dbReference>
<dbReference type="InterPro" id="IPR001584">
    <property type="entry name" value="Integrase_cat-core"/>
</dbReference>
<proteinExistence type="predicted"/>
<dbReference type="Pfam" id="PF17919">
    <property type="entry name" value="RT_RNaseH_2"/>
    <property type="match status" value="1"/>
</dbReference>
<comment type="caution">
    <text evidence="8">The sequence shown here is derived from an EMBL/GenBank/DDBJ whole genome shotgun (WGS) entry which is preliminary data.</text>
</comment>
<dbReference type="InterPro" id="IPR012337">
    <property type="entry name" value="RNaseH-like_sf"/>
</dbReference>
<evidence type="ECO:0000313" key="8">
    <source>
        <dbReference type="EMBL" id="KMQ89465.1"/>
    </source>
</evidence>
<feature type="domain" description="Integrase catalytic" evidence="7">
    <location>
        <begin position="252"/>
        <end position="324"/>
    </location>
</feature>
<dbReference type="PaxDb" id="67767-A0A0J7N9W5"/>
<evidence type="ECO:0000313" key="9">
    <source>
        <dbReference type="Proteomes" id="UP000036403"/>
    </source>
</evidence>
<evidence type="ECO:0000256" key="2">
    <source>
        <dbReference type="ARBA" id="ARBA00022722"/>
    </source>
</evidence>
<evidence type="ECO:0000259" key="7">
    <source>
        <dbReference type="PROSITE" id="PS50994"/>
    </source>
</evidence>
<keyword evidence="5" id="KW-0511">Multifunctional enzyme</keyword>
<feature type="compositionally biased region" description="Basic and acidic residues" evidence="6">
    <location>
        <begin position="405"/>
        <end position="416"/>
    </location>
</feature>
<dbReference type="FunFam" id="3.10.20.370:FF:000001">
    <property type="entry name" value="Retrovirus-related Pol polyprotein from transposon 17.6-like protein"/>
    <property type="match status" value="1"/>
</dbReference>
<evidence type="ECO:0000256" key="3">
    <source>
        <dbReference type="ARBA" id="ARBA00022759"/>
    </source>
</evidence>
<dbReference type="InterPro" id="IPR036397">
    <property type="entry name" value="RNaseH_sf"/>
</dbReference>
<dbReference type="Gene3D" id="3.30.70.270">
    <property type="match status" value="1"/>
</dbReference>
<dbReference type="GO" id="GO:0004519">
    <property type="term" value="F:endonuclease activity"/>
    <property type="evidence" value="ECO:0007669"/>
    <property type="project" value="UniProtKB-KW"/>
</dbReference>
<keyword evidence="1" id="KW-0548">Nucleotidyltransferase</keyword>
<dbReference type="Proteomes" id="UP000036403">
    <property type="component" value="Unassembled WGS sequence"/>
</dbReference>
<sequence>MTYDMLLGREFMNQPGMTITLGKTLELKYDEMVMDNILHIETMESNDCLDMKEIEHLGYIISSEGITPNKTNVEAIYNFPQPKTIKQVQSFLGLTSYFRKFVPGFALIARPLYELIKKDKPFVFSEKELQAFESLRDKLIDKPVLAFYNPSAITELHTDASSYGYGAILLQKQSDNKMHPIMYFSKRTTETESRYHSYELETMAIIYAIERFRIYLQGIEFTIVTDCNAVKLAFAKKVPSSKKEGELYIYDKGTKPFDTLHIDHYGPLKKEKDGYTHIFIVIDAFTKFVILYPVKSTTTKETITALKQYFRHFGICKRIVLDRGDYVMIKNIITTPGTNTKLLPKYKGPYVIDSILDNDRYIFKHIEEFQINQKPFSGIFSPDRMKPWIKIPKPNSESDYDSNDECEKNEHGRGRP</sequence>
<dbReference type="GO" id="GO:0042575">
    <property type="term" value="C:DNA polymerase complex"/>
    <property type="evidence" value="ECO:0007669"/>
    <property type="project" value="UniProtKB-ARBA"/>
</dbReference>
<evidence type="ECO:0000256" key="1">
    <source>
        <dbReference type="ARBA" id="ARBA00022695"/>
    </source>
</evidence>
<dbReference type="OrthoDB" id="7699516at2759"/>
<dbReference type="EMBL" id="LBMM01007733">
    <property type="protein sequence ID" value="KMQ89465.1"/>
    <property type="molecule type" value="Genomic_DNA"/>
</dbReference>
<accession>A0A0J7N9W5</accession>
<dbReference type="FunFam" id="3.30.70.270:FF:000026">
    <property type="entry name" value="Transposon Ty3-G Gag-Pol polyprotein"/>
    <property type="match status" value="1"/>
</dbReference>
<gene>
    <name evidence="8" type="ORF">RF55_10907</name>
</gene>
<name>A0A0J7N9W5_LASNI</name>
<dbReference type="PANTHER" id="PTHR37984:SF5">
    <property type="entry name" value="PROTEIN NYNRIN-LIKE"/>
    <property type="match status" value="1"/>
</dbReference>
<dbReference type="InterPro" id="IPR041577">
    <property type="entry name" value="RT_RNaseH_2"/>
</dbReference>
<dbReference type="CDD" id="cd09274">
    <property type="entry name" value="RNase_HI_RT_Ty3"/>
    <property type="match status" value="1"/>
</dbReference>
<keyword evidence="3" id="KW-0378">Hydrolase</keyword>
<keyword evidence="4" id="KW-0695">RNA-directed DNA polymerase</keyword>
<feature type="region of interest" description="Disordered" evidence="6">
    <location>
        <begin position="391"/>
        <end position="416"/>
    </location>
</feature>
<keyword evidence="2" id="KW-0540">Nuclease</keyword>
<dbReference type="SUPFAM" id="SSF53098">
    <property type="entry name" value="Ribonuclease H-like"/>
    <property type="match status" value="1"/>
</dbReference>
<protein>
    <recommendedName>
        <fullName evidence="7">Integrase catalytic domain-containing protein</fullName>
    </recommendedName>
</protein>
<dbReference type="PANTHER" id="PTHR37984">
    <property type="entry name" value="PROTEIN CBG26694"/>
    <property type="match status" value="1"/>
</dbReference>
<organism evidence="8 9">
    <name type="scientific">Lasius niger</name>
    <name type="common">Black garden ant</name>
    <dbReference type="NCBI Taxonomy" id="67767"/>
    <lineage>
        <taxon>Eukaryota</taxon>
        <taxon>Metazoa</taxon>
        <taxon>Ecdysozoa</taxon>
        <taxon>Arthropoda</taxon>
        <taxon>Hexapoda</taxon>
        <taxon>Insecta</taxon>
        <taxon>Pterygota</taxon>
        <taxon>Neoptera</taxon>
        <taxon>Endopterygota</taxon>
        <taxon>Hymenoptera</taxon>
        <taxon>Apocrita</taxon>
        <taxon>Aculeata</taxon>
        <taxon>Formicoidea</taxon>
        <taxon>Formicidae</taxon>
        <taxon>Formicinae</taxon>
        <taxon>Lasius</taxon>
        <taxon>Lasius</taxon>
    </lineage>
</organism>
<keyword evidence="1" id="KW-0808">Transferase</keyword>
<dbReference type="InterPro" id="IPR050951">
    <property type="entry name" value="Retrovirus_Pol_polyprotein"/>
</dbReference>
<dbReference type="PROSITE" id="PS50994">
    <property type="entry name" value="INTEGRASE"/>
    <property type="match status" value="1"/>
</dbReference>
<keyword evidence="9" id="KW-1185">Reference proteome</keyword>
<dbReference type="GO" id="GO:0015074">
    <property type="term" value="P:DNA integration"/>
    <property type="evidence" value="ECO:0007669"/>
    <property type="project" value="InterPro"/>
</dbReference>
<evidence type="ECO:0000256" key="4">
    <source>
        <dbReference type="ARBA" id="ARBA00022918"/>
    </source>
</evidence>
<dbReference type="Gene3D" id="3.30.420.10">
    <property type="entry name" value="Ribonuclease H-like superfamily/Ribonuclease H"/>
    <property type="match status" value="1"/>
</dbReference>
<keyword evidence="3" id="KW-0255">Endonuclease</keyword>
<dbReference type="Gene3D" id="3.10.20.370">
    <property type="match status" value="1"/>
</dbReference>
<dbReference type="STRING" id="67767.A0A0J7N9W5"/>
<evidence type="ECO:0000256" key="6">
    <source>
        <dbReference type="SAM" id="MobiDB-lite"/>
    </source>
</evidence>
<dbReference type="InterPro" id="IPR043128">
    <property type="entry name" value="Rev_trsase/Diguanyl_cyclase"/>
</dbReference>
<dbReference type="InterPro" id="IPR043502">
    <property type="entry name" value="DNA/RNA_pol_sf"/>
</dbReference>